<gene>
    <name evidence="2" type="ORF">DNG_07199</name>
</gene>
<comment type="caution">
    <text evidence="2">The sequence shown here is derived from an EMBL/GenBank/DDBJ whole genome shotgun (WGS) entry which is preliminary data.</text>
</comment>
<dbReference type="EMBL" id="ONZQ02000010">
    <property type="protein sequence ID" value="SPO04514.1"/>
    <property type="molecule type" value="Genomic_DNA"/>
</dbReference>
<feature type="transmembrane region" description="Helical" evidence="1">
    <location>
        <begin position="36"/>
        <end position="56"/>
    </location>
</feature>
<keyword evidence="1" id="KW-0812">Transmembrane</keyword>
<proteinExistence type="predicted"/>
<evidence type="ECO:0000313" key="2">
    <source>
        <dbReference type="EMBL" id="SPO04514.1"/>
    </source>
</evidence>
<dbReference type="Proteomes" id="UP001187682">
    <property type="component" value="Unassembled WGS sequence"/>
</dbReference>
<protein>
    <recommendedName>
        <fullName evidence="4">NADH dehydrogenase [ubiquinone] 1 beta subcomplex subunit 4</fullName>
    </recommendedName>
</protein>
<keyword evidence="1" id="KW-1133">Transmembrane helix</keyword>
<reference evidence="2" key="1">
    <citation type="submission" date="2018-03" db="EMBL/GenBank/DDBJ databases">
        <authorList>
            <person name="Guldener U."/>
        </authorList>
    </citation>
    <scope>NUCLEOTIDE SEQUENCE</scope>
</reference>
<keyword evidence="3" id="KW-1185">Reference proteome</keyword>
<dbReference type="AlphaFoldDB" id="A0AAE8SX97"/>
<dbReference type="PANTHER" id="PTHR39476:SF1">
    <property type="entry name" value="NADH DEHYDROGENASE [UBIQUINONE] 1 BETA SUBCOMPLEX SUBUNIT 4"/>
    <property type="match status" value="1"/>
</dbReference>
<evidence type="ECO:0000313" key="3">
    <source>
        <dbReference type="Proteomes" id="UP001187682"/>
    </source>
</evidence>
<name>A0AAE8SX97_9PEZI</name>
<sequence length="76" mass="8736">MATGNVGPNRVLDPALVRVAELNNTRYRYFRWTPRTAKITIMYVAVVPAIIGYLAYKTEGLIDFRAKRKGDTIYER</sequence>
<dbReference type="PANTHER" id="PTHR39476">
    <property type="entry name" value="NADH:UBIQUINONE OXIDOREDUCTASE 6.6KD SUBUNIT"/>
    <property type="match status" value="1"/>
</dbReference>
<keyword evidence="1" id="KW-0472">Membrane</keyword>
<evidence type="ECO:0000256" key="1">
    <source>
        <dbReference type="SAM" id="Phobius"/>
    </source>
</evidence>
<organism evidence="2 3">
    <name type="scientific">Cephalotrichum gorgonifer</name>
    <dbReference type="NCBI Taxonomy" id="2041049"/>
    <lineage>
        <taxon>Eukaryota</taxon>
        <taxon>Fungi</taxon>
        <taxon>Dikarya</taxon>
        <taxon>Ascomycota</taxon>
        <taxon>Pezizomycotina</taxon>
        <taxon>Sordariomycetes</taxon>
        <taxon>Hypocreomycetidae</taxon>
        <taxon>Microascales</taxon>
        <taxon>Microascaceae</taxon>
        <taxon>Cephalotrichum</taxon>
    </lineage>
</organism>
<accession>A0AAE8SX97</accession>
<evidence type="ECO:0008006" key="4">
    <source>
        <dbReference type="Google" id="ProtNLM"/>
    </source>
</evidence>